<accession>A0A166N1R7</accession>
<dbReference type="Proteomes" id="UP000076532">
    <property type="component" value="Unassembled WGS sequence"/>
</dbReference>
<dbReference type="OrthoDB" id="2665632at2759"/>
<feature type="region of interest" description="Disordered" evidence="1">
    <location>
        <begin position="649"/>
        <end position="695"/>
    </location>
</feature>
<proteinExistence type="predicted"/>
<feature type="region of interest" description="Disordered" evidence="1">
    <location>
        <begin position="328"/>
        <end position="348"/>
    </location>
</feature>
<feature type="compositionally biased region" description="Polar residues" evidence="1">
    <location>
        <begin position="173"/>
        <end position="183"/>
    </location>
</feature>
<dbReference type="AlphaFoldDB" id="A0A166N1R7"/>
<evidence type="ECO:0000313" key="3">
    <source>
        <dbReference type="Proteomes" id="UP000076532"/>
    </source>
</evidence>
<evidence type="ECO:0000256" key="1">
    <source>
        <dbReference type="SAM" id="MobiDB-lite"/>
    </source>
</evidence>
<feature type="compositionally biased region" description="Polar residues" evidence="1">
    <location>
        <begin position="137"/>
        <end position="146"/>
    </location>
</feature>
<feature type="compositionally biased region" description="Polar residues" evidence="1">
    <location>
        <begin position="215"/>
        <end position="227"/>
    </location>
</feature>
<feature type="region of interest" description="Disordered" evidence="1">
    <location>
        <begin position="292"/>
        <end position="311"/>
    </location>
</feature>
<feature type="compositionally biased region" description="Basic and acidic residues" evidence="1">
    <location>
        <begin position="123"/>
        <end position="132"/>
    </location>
</feature>
<feature type="compositionally biased region" description="Basic and acidic residues" evidence="1">
    <location>
        <begin position="292"/>
        <end position="301"/>
    </location>
</feature>
<feature type="compositionally biased region" description="Low complexity" evidence="1">
    <location>
        <begin position="31"/>
        <end position="42"/>
    </location>
</feature>
<dbReference type="STRING" id="436010.A0A166N1R7"/>
<gene>
    <name evidence="2" type="ORF">FIBSPDRAFT_888680</name>
</gene>
<dbReference type="EMBL" id="KV417525">
    <property type="protein sequence ID" value="KZP24558.1"/>
    <property type="molecule type" value="Genomic_DNA"/>
</dbReference>
<organism evidence="2 3">
    <name type="scientific">Athelia psychrophila</name>
    <dbReference type="NCBI Taxonomy" id="1759441"/>
    <lineage>
        <taxon>Eukaryota</taxon>
        <taxon>Fungi</taxon>
        <taxon>Dikarya</taxon>
        <taxon>Basidiomycota</taxon>
        <taxon>Agaricomycotina</taxon>
        <taxon>Agaricomycetes</taxon>
        <taxon>Agaricomycetidae</taxon>
        <taxon>Atheliales</taxon>
        <taxon>Atheliaceae</taxon>
        <taxon>Athelia</taxon>
    </lineage>
</organism>
<feature type="compositionally biased region" description="Polar residues" evidence="1">
    <location>
        <begin position="96"/>
        <end position="106"/>
    </location>
</feature>
<protein>
    <submittedName>
        <fullName evidence="2">Uncharacterized protein</fullName>
    </submittedName>
</protein>
<feature type="compositionally biased region" description="Gly residues" evidence="1">
    <location>
        <begin position="668"/>
        <end position="695"/>
    </location>
</feature>
<name>A0A166N1R7_9AGAM</name>
<reference evidence="2 3" key="1">
    <citation type="journal article" date="2016" name="Mol. Biol. Evol.">
        <title>Comparative Genomics of Early-Diverging Mushroom-Forming Fungi Provides Insights into the Origins of Lignocellulose Decay Capabilities.</title>
        <authorList>
            <person name="Nagy L.G."/>
            <person name="Riley R."/>
            <person name="Tritt A."/>
            <person name="Adam C."/>
            <person name="Daum C."/>
            <person name="Floudas D."/>
            <person name="Sun H."/>
            <person name="Yadav J.S."/>
            <person name="Pangilinan J."/>
            <person name="Larsson K.H."/>
            <person name="Matsuura K."/>
            <person name="Barry K."/>
            <person name="Labutti K."/>
            <person name="Kuo R."/>
            <person name="Ohm R.A."/>
            <person name="Bhattacharya S.S."/>
            <person name="Shirouzu T."/>
            <person name="Yoshinaga Y."/>
            <person name="Martin F.M."/>
            <person name="Grigoriev I.V."/>
            <person name="Hibbett D.S."/>
        </authorList>
    </citation>
    <scope>NUCLEOTIDE SEQUENCE [LARGE SCALE GENOMIC DNA]</scope>
    <source>
        <strain evidence="2 3">CBS 109695</strain>
    </source>
</reference>
<sequence>MPEDTGYVPLQTPLAASPSVNGTSIQHRRLSLSGSKSLSVRSGTGATPHAATPIASTHQPGEGETAPTTTSTKAADPTQVPAPPAPQAGEKRNRSESVASRASDQTDGAIIPAPAFHPASAPEHPHPLELPHADAPSLSTESQTPAAPSRDNGPHFSLGAPRTWGPRSDEPSHSLSDSLNASQHAPWRNGMALPPGFSRNTMKNLGPATHIALTGPQTQTRDAGQPQTPNPSPPTHEHPIQPPSTHSLLGENAASPEMDSPSTITQDSPGRLYENLYIDPQSGLEYVRMEPNEKPHEEEHYFSPLPPPPRPQLGNVDSYLMNLATSNNRRRQREAEAATPAPPPVVPGTMRTVARPEAGWPQIHGSSPGYLWDGIAEDQMGQWLADRKPNVLVQAHGKNSWDAEAGQTADDIAGILKTIYNIETISVAPGNEQLDEDGESRNKNKNDPPHTFLVQDISAALADRLIATTCIATPTLQLMLYPLRFLGPQTYIGSLSGLVATNLIQISDVRRGQLCDDIRDLLYKQVHEPLMAFACRDVPENDFSDVVMDPDDEVRMILGDLEIKIINTKVTGSRQAANVNMYIPLEYEDDTLRENILNALGKVKFRTAHFGTGTYHAGWKCTGCRGTDHPTGLCPYREVPNWTLVTNIAPAATGPPATQSSQTRGTSRGLGRGGYSTRGGRGSNGSRGNSRGRGQ</sequence>
<evidence type="ECO:0000313" key="2">
    <source>
        <dbReference type="EMBL" id="KZP24558.1"/>
    </source>
</evidence>
<feature type="region of interest" description="Disordered" evidence="1">
    <location>
        <begin position="1"/>
        <end position="272"/>
    </location>
</feature>
<keyword evidence="3" id="KW-1185">Reference proteome</keyword>